<accession>A0A6L7HZ96</accession>
<proteinExistence type="predicted"/>
<keyword evidence="2" id="KW-1185">Reference proteome</keyword>
<protein>
    <submittedName>
        <fullName evidence="1">Uncharacterized protein</fullName>
    </submittedName>
</protein>
<comment type="caution">
    <text evidence="1">The sequence shown here is derived from an EMBL/GenBank/DDBJ whole genome shotgun (WGS) entry which is preliminary data.</text>
</comment>
<sequence length="177" mass="20018">MISPGDWVMLPQEQTLTSTKNKDNNKMPIRSSLLTTAVLLTAILSLAGCASKRDVDDFKVRVEDTFHTSIKGNGIKLFTYKVKYAELPTLEQPHMQRVRQIEKMKRSGSKKRSVYAPDLTRWTEQIELGLEKTIDMTGYCREGYLELSRIIEVGRGEIRGECNDGATDADISKFANK</sequence>
<name>A0A6L7HZ96_9GAMM</name>
<dbReference type="AlphaFoldDB" id="A0A6L7HZ96"/>
<gene>
    <name evidence="1" type="ORF">GNT65_07195</name>
</gene>
<dbReference type="Proteomes" id="UP000474778">
    <property type="component" value="Unassembled WGS sequence"/>
</dbReference>
<evidence type="ECO:0000313" key="1">
    <source>
        <dbReference type="EMBL" id="MXR68458.1"/>
    </source>
</evidence>
<reference evidence="1 2" key="1">
    <citation type="submission" date="2019-12" db="EMBL/GenBank/DDBJ databases">
        <title>Shewanella insulae sp. nov., isolated from a tidal flat.</title>
        <authorList>
            <person name="Yoon J.-H."/>
        </authorList>
    </citation>
    <scope>NUCLEOTIDE SEQUENCE [LARGE SCALE GENOMIC DNA]</scope>
    <source>
        <strain evidence="1 2">JBTF-M18</strain>
    </source>
</reference>
<organism evidence="1 2">
    <name type="scientific">Shewanella insulae</name>
    <dbReference type="NCBI Taxonomy" id="2681496"/>
    <lineage>
        <taxon>Bacteria</taxon>
        <taxon>Pseudomonadati</taxon>
        <taxon>Pseudomonadota</taxon>
        <taxon>Gammaproteobacteria</taxon>
        <taxon>Alteromonadales</taxon>
        <taxon>Shewanellaceae</taxon>
        <taxon>Shewanella</taxon>
    </lineage>
</organism>
<evidence type="ECO:0000313" key="2">
    <source>
        <dbReference type="Proteomes" id="UP000474778"/>
    </source>
</evidence>
<dbReference type="EMBL" id="WRPA01000005">
    <property type="protein sequence ID" value="MXR68458.1"/>
    <property type="molecule type" value="Genomic_DNA"/>
</dbReference>